<dbReference type="Proteomes" id="UP000824128">
    <property type="component" value="Unassembled WGS sequence"/>
</dbReference>
<comment type="caution">
    <text evidence="1">The sequence shown here is derived from an EMBL/GenBank/DDBJ whole genome shotgun (WGS) entry which is preliminary data.</text>
</comment>
<protein>
    <submittedName>
        <fullName evidence="1">dUTP diphosphatase</fullName>
    </submittedName>
</protein>
<sequence length="121" mass="14457">MDRLEQIFAMQKALNDDIERRRGLHFTQEEWIEKTILATLAELAEVLEESNYKWWKNDKPIDEAALKEELVDVLHFFVSLCLRSGMDAEELYARYLDKNRENFDRQYGRSARKGYEVEEHG</sequence>
<evidence type="ECO:0000313" key="2">
    <source>
        <dbReference type="Proteomes" id="UP000824128"/>
    </source>
</evidence>
<accession>A0A9D1STM8</accession>
<dbReference type="Gene3D" id="1.10.4010.10">
    <property type="entry name" value="Type II deoxyuridine triphosphatase"/>
    <property type="match status" value="1"/>
</dbReference>
<dbReference type="Pfam" id="PF08761">
    <property type="entry name" value="dUTPase_2"/>
    <property type="match status" value="1"/>
</dbReference>
<organism evidence="1 2">
    <name type="scientific">Candidatus Aphodomorpha intestinavium</name>
    <dbReference type="NCBI Taxonomy" id="2840672"/>
    <lineage>
        <taxon>Bacteria</taxon>
        <taxon>Bacillati</taxon>
        <taxon>Bacillota</taxon>
        <taxon>Clostridia</taxon>
        <taxon>Eubacteriales</taxon>
        <taxon>Candidatus Aphodomorpha</taxon>
    </lineage>
</organism>
<dbReference type="CDD" id="cd11527">
    <property type="entry name" value="NTP-PPase_dUTPase"/>
    <property type="match status" value="1"/>
</dbReference>
<proteinExistence type="predicted"/>
<reference evidence="1" key="2">
    <citation type="journal article" date="2021" name="PeerJ">
        <title>Extensive microbial diversity within the chicken gut microbiome revealed by metagenomics and culture.</title>
        <authorList>
            <person name="Gilroy R."/>
            <person name="Ravi A."/>
            <person name="Getino M."/>
            <person name="Pursley I."/>
            <person name="Horton D.L."/>
            <person name="Alikhan N.F."/>
            <person name="Baker D."/>
            <person name="Gharbi K."/>
            <person name="Hall N."/>
            <person name="Watson M."/>
            <person name="Adriaenssens E.M."/>
            <person name="Foster-Nyarko E."/>
            <person name="Jarju S."/>
            <person name="Secka A."/>
            <person name="Antonio M."/>
            <person name="Oren A."/>
            <person name="Chaudhuri R.R."/>
            <person name="La Ragione R."/>
            <person name="Hildebrand F."/>
            <person name="Pallen M.J."/>
        </authorList>
    </citation>
    <scope>NUCLEOTIDE SEQUENCE</scope>
    <source>
        <strain evidence="1">ChiGjej2B2-16831</strain>
    </source>
</reference>
<dbReference type="SUPFAM" id="SSF101386">
    <property type="entry name" value="all-alpha NTP pyrophosphatases"/>
    <property type="match status" value="1"/>
</dbReference>
<reference evidence="1" key="1">
    <citation type="submission" date="2020-10" db="EMBL/GenBank/DDBJ databases">
        <authorList>
            <person name="Gilroy R."/>
        </authorList>
    </citation>
    <scope>NUCLEOTIDE SEQUENCE</scope>
    <source>
        <strain evidence="1">ChiGjej2B2-16831</strain>
    </source>
</reference>
<dbReference type="EMBL" id="DVNZ01000199">
    <property type="protein sequence ID" value="HIU94749.1"/>
    <property type="molecule type" value="Genomic_DNA"/>
</dbReference>
<dbReference type="InterPro" id="IPR014871">
    <property type="entry name" value="dUTPase/dCTP_pyrophosphatase"/>
</dbReference>
<gene>
    <name evidence="1" type="ORF">IAD24_06270</name>
</gene>
<evidence type="ECO:0000313" key="1">
    <source>
        <dbReference type="EMBL" id="HIU94749.1"/>
    </source>
</evidence>
<name>A0A9D1STM8_9FIRM</name>
<dbReference type="AlphaFoldDB" id="A0A9D1STM8"/>